<dbReference type="SMART" id="SM00855">
    <property type="entry name" value="PGAM"/>
    <property type="match status" value="1"/>
</dbReference>
<evidence type="ECO:0000313" key="4">
    <source>
        <dbReference type="EMBL" id="CAB4892108.1"/>
    </source>
</evidence>
<accession>A0A6J6QM77</accession>
<evidence type="ECO:0000313" key="3">
    <source>
        <dbReference type="EMBL" id="CAB4856446.1"/>
    </source>
</evidence>
<sequence>MEIVLVRHGQPEWVKDDLNVDNPPLTDLGFAQAECVARALEGEHFDEIWVSPLVRAQQTAQPLLAQRNMKVGPVVTQDWLEEIRNPLWHGTPREKADAAYCEERARVAEKRWDGLTDGEPVRDFVQRIHSGADTFLNDRGIHASPQDLPVWHIDEPQRKILCVAHAGTNSVFIGHILGLDPTPWEWERFVIAHASISRLESFQIGDGHFFGLTKLSDVEHMTVDQRTF</sequence>
<dbReference type="Pfam" id="PF00300">
    <property type="entry name" value="His_Phos_1"/>
    <property type="match status" value="1"/>
</dbReference>
<dbReference type="EMBL" id="CAFBMF010000017">
    <property type="protein sequence ID" value="CAB4892108.1"/>
    <property type="molecule type" value="Genomic_DNA"/>
</dbReference>
<dbReference type="EMBL" id="CAEZYH010000005">
    <property type="protein sequence ID" value="CAB4708604.1"/>
    <property type="molecule type" value="Genomic_DNA"/>
</dbReference>
<dbReference type="InterPro" id="IPR050275">
    <property type="entry name" value="PGM_Phosphatase"/>
</dbReference>
<name>A0A6J6QM77_9ZZZZ</name>
<dbReference type="InterPro" id="IPR029033">
    <property type="entry name" value="His_PPase_superfam"/>
</dbReference>
<reference evidence="1" key="1">
    <citation type="submission" date="2020-05" db="EMBL/GenBank/DDBJ databases">
        <authorList>
            <person name="Chiriac C."/>
            <person name="Salcher M."/>
            <person name="Ghai R."/>
            <person name="Kavagutti S V."/>
        </authorList>
    </citation>
    <scope>NUCLEOTIDE SEQUENCE</scope>
</reference>
<organism evidence="1">
    <name type="scientific">freshwater metagenome</name>
    <dbReference type="NCBI Taxonomy" id="449393"/>
    <lineage>
        <taxon>unclassified sequences</taxon>
        <taxon>metagenomes</taxon>
        <taxon>ecological metagenomes</taxon>
    </lineage>
</organism>
<dbReference type="Gene3D" id="3.40.50.1240">
    <property type="entry name" value="Phosphoglycerate mutase-like"/>
    <property type="match status" value="1"/>
</dbReference>
<dbReference type="AlphaFoldDB" id="A0A6J6QM77"/>
<dbReference type="EMBL" id="CAFBLJ010000005">
    <property type="protein sequence ID" value="CAB4856446.1"/>
    <property type="molecule type" value="Genomic_DNA"/>
</dbReference>
<gene>
    <name evidence="1" type="ORF">UFOPK2658_00252</name>
    <name evidence="2" type="ORF">UFOPK2880_00588</name>
    <name evidence="3" type="ORF">UFOPK3304_00184</name>
    <name evidence="4" type="ORF">UFOPK3494_00435</name>
    <name evidence="5" type="ORF">UFOPK4134_00906</name>
</gene>
<evidence type="ECO:0000313" key="5">
    <source>
        <dbReference type="EMBL" id="CAB5030262.1"/>
    </source>
</evidence>
<dbReference type="SUPFAM" id="SSF53254">
    <property type="entry name" value="Phosphoglycerate mutase-like"/>
    <property type="match status" value="1"/>
</dbReference>
<dbReference type="CDD" id="cd07067">
    <property type="entry name" value="HP_PGM_like"/>
    <property type="match status" value="1"/>
</dbReference>
<dbReference type="GO" id="GO:0016791">
    <property type="term" value="F:phosphatase activity"/>
    <property type="evidence" value="ECO:0007669"/>
    <property type="project" value="TreeGrafter"/>
</dbReference>
<dbReference type="InterPro" id="IPR013078">
    <property type="entry name" value="His_Pase_superF_clade-1"/>
</dbReference>
<dbReference type="EMBL" id="CAEZZP010000025">
    <property type="protein sequence ID" value="CAB4767148.1"/>
    <property type="molecule type" value="Genomic_DNA"/>
</dbReference>
<dbReference type="PANTHER" id="PTHR48100:SF1">
    <property type="entry name" value="HISTIDINE PHOSPHATASE FAMILY PROTEIN-RELATED"/>
    <property type="match status" value="1"/>
</dbReference>
<dbReference type="PANTHER" id="PTHR48100">
    <property type="entry name" value="BROAD-SPECIFICITY PHOSPHATASE YOR283W-RELATED"/>
    <property type="match status" value="1"/>
</dbReference>
<proteinExistence type="predicted"/>
<dbReference type="EMBL" id="CAFBPS010000060">
    <property type="protein sequence ID" value="CAB5030262.1"/>
    <property type="molecule type" value="Genomic_DNA"/>
</dbReference>
<dbReference type="GO" id="GO:0005737">
    <property type="term" value="C:cytoplasm"/>
    <property type="evidence" value="ECO:0007669"/>
    <property type="project" value="TreeGrafter"/>
</dbReference>
<protein>
    <submittedName>
        <fullName evidence="1">Unannotated protein</fullName>
    </submittedName>
</protein>
<evidence type="ECO:0000313" key="2">
    <source>
        <dbReference type="EMBL" id="CAB4767148.1"/>
    </source>
</evidence>
<evidence type="ECO:0000313" key="1">
    <source>
        <dbReference type="EMBL" id="CAB4708604.1"/>
    </source>
</evidence>